<dbReference type="EMBL" id="MCFA01000123">
    <property type="protein sequence ID" value="ORY05688.1"/>
    <property type="molecule type" value="Genomic_DNA"/>
</dbReference>
<dbReference type="OrthoDB" id="37297at2759"/>
<proteinExistence type="predicted"/>
<gene>
    <name evidence="1" type="ORF">BCR34DRAFT_490684</name>
</gene>
<comment type="caution">
    <text evidence="1">The sequence shown here is derived from an EMBL/GenBank/DDBJ whole genome shotgun (WGS) entry which is preliminary data.</text>
</comment>
<dbReference type="SUPFAM" id="SSF52833">
    <property type="entry name" value="Thioredoxin-like"/>
    <property type="match status" value="1"/>
</dbReference>
<organism evidence="1 2">
    <name type="scientific">Clohesyomyces aquaticus</name>
    <dbReference type="NCBI Taxonomy" id="1231657"/>
    <lineage>
        <taxon>Eukaryota</taxon>
        <taxon>Fungi</taxon>
        <taxon>Dikarya</taxon>
        <taxon>Ascomycota</taxon>
        <taxon>Pezizomycotina</taxon>
        <taxon>Dothideomycetes</taxon>
        <taxon>Pleosporomycetidae</taxon>
        <taxon>Pleosporales</taxon>
        <taxon>Lindgomycetaceae</taxon>
        <taxon>Clohesyomyces</taxon>
    </lineage>
</organism>
<dbReference type="STRING" id="1231657.A0A1Y1Z5Y2"/>
<name>A0A1Y1Z5Y2_9PLEO</name>
<evidence type="ECO:0000313" key="1">
    <source>
        <dbReference type="EMBL" id="ORY05688.1"/>
    </source>
</evidence>
<reference evidence="1 2" key="1">
    <citation type="submission" date="2016-07" db="EMBL/GenBank/DDBJ databases">
        <title>Pervasive Adenine N6-methylation of Active Genes in Fungi.</title>
        <authorList>
            <consortium name="DOE Joint Genome Institute"/>
            <person name="Mondo S.J."/>
            <person name="Dannebaum R.O."/>
            <person name="Kuo R.C."/>
            <person name="Labutti K."/>
            <person name="Haridas S."/>
            <person name="Kuo A."/>
            <person name="Salamov A."/>
            <person name="Ahrendt S.R."/>
            <person name="Lipzen A."/>
            <person name="Sullivan W."/>
            <person name="Andreopoulos W.B."/>
            <person name="Clum A."/>
            <person name="Lindquist E."/>
            <person name="Daum C."/>
            <person name="Ramamoorthy G.K."/>
            <person name="Gryganskyi A."/>
            <person name="Culley D."/>
            <person name="Magnuson J.K."/>
            <person name="James T.Y."/>
            <person name="O'Malley M.A."/>
            <person name="Stajich J.E."/>
            <person name="Spatafora J.W."/>
            <person name="Visel A."/>
            <person name="Grigoriev I.V."/>
        </authorList>
    </citation>
    <scope>NUCLEOTIDE SEQUENCE [LARGE SCALE GENOMIC DNA]</scope>
    <source>
        <strain evidence="1 2">CBS 115471</strain>
    </source>
</reference>
<protein>
    <submittedName>
        <fullName evidence="1">Thioredoxin-like protein</fullName>
    </submittedName>
</protein>
<accession>A0A1Y1Z5Y2</accession>
<evidence type="ECO:0000313" key="2">
    <source>
        <dbReference type="Proteomes" id="UP000193144"/>
    </source>
</evidence>
<dbReference type="Proteomes" id="UP000193144">
    <property type="component" value="Unassembled WGS sequence"/>
</dbReference>
<dbReference type="PANTHER" id="PTHR33875">
    <property type="entry name" value="OS09G0542200 PROTEIN"/>
    <property type="match status" value="1"/>
</dbReference>
<dbReference type="PANTHER" id="PTHR33875:SF2">
    <property type="entry name" value="ACR183CP"/>
    <property type="match status" value="1"/>
</dbReference>
<keyword evidence="2" id="KW-1185">Reference proteome</keyword>
<sequence length="212" mass="23306">MALPPKFAGQKLASSAIQPAAVHTLELYLDYVCPFSAKMFKTIYTTPLRQTLTSKYGSSLVTIFRQQIQPWHPSSTLTHEAGVAVLRLAPDKFLDFSTKLFDQQKSFFDVNVVNETRNATYKRLAKIAGEVGVDEEKVYGLLEIGDKPAEDGGLNTGNGVTNDVKVLVKMNRLVGVHVTPTVVFDGVVANEISSSWSVEQWEEWLGKNVAGA</sequence>
<dbReference type="AlphaFoldDB" id="A0A1Y1Z5Y2"/>
<dbReference type="InterPro" id="IPR036249">
    <property type="entry name" value="Thioredoxin-like_sf"/>
</dbReference>
<dbReference type="Gene3D" id="3.40.30.10">
    <property type="entry name" value="Glutaredoxin"/>
    <property type="match status" value="1"/>
</dbReference>